<organism evidence="5 6">
    <name type="scientific">Saccharibacillus brassicae</name>
    <dbReference type="NCBI Taxonomy" id="2583377"/>
    <lineage>
        <taxon>Bacteria</taxon>
        <taxon>Bacillati</taxon>
        <taxon>Bacillota</taxon>
        <taxon>Bacilli</taxon>
        <taxon>Bacillales</taxon>
        <taxon>Paenibacillaceae</taxon>
        <taxon>Saccharibacillus</taxon>
    </lineage>
</organism>
<dbReference type="SUPFAM" id="SSF46785">
    <property type="entry name" value="Winged helix' DNA-binding domain"/>
    <property type="match status" value="1"/>
</dbReference>
<sequence length="125" mass="14474">MPIPFDESRPIFQQIAERVEDDILNDTYAEEDQIISTTQFSRMFQINPATVVKGFALLVNEDIIYKKRGLGMYVAAGAKEKIMGKRRERFYSDLVVRLLEEAEKLGLTTEDVIEMIKREKRGERA</sequence>
<evidence type="ECO:0000313" key="5">
    <source>
        <dbReference type="EMBL" id="QDH19712.1"/>
    </source>
</evidence>
<dbReference type="RefSeq" id="WP_141446101.1">
    <property type="nucleotide sequence ID" value="NZ_CP041217.1"/>
</dbReference>
<reference evidence="5 6" key="1">
    <citation type="submission" date="2019-06" db="EMBL/GenBank/DDBJ databases">
        <title>Saccharibacillus brassicae sp. nov., an endophytic bacterium isolated from Chinese cabbage seeds (Brassica pekinensis).</title>
        <authorList>
            <person name="Jiang L."/>
            <person name="Lee J."/>
            <person name="Kim S.W."/>
        </authorList>
    </citation>
    <scope>NUCLEOTIDE SEQUENCE [LARGE SCALE GENOMIC DNA]</scope>
    <source>
        <strain evidence="6">KCTC 43072 / ATSA2</strain>
    </source>
</reference>
<feature type="domain" description="HTH gntR-type" evidence="4">
    <location>
        <begin position="9"/>
        <end position="77"/>
    </location>
</feature>
<gene>
    <name evidence="5" type="ORF">FFV09_01830</name>
</gene>
<evidence type="ECO:0000256" key="1">
    <source>
        <dbReference type="ARBA" id="ARBA00023015"/>
    </source>
</evidence>
<dbReference type="OrthoDB" id="162505at2"/>
<evidence type="ECO:0000256" key="3">
    <source>
        <dbReference type="ARBA" id="ARBA00023163"/>
    </source>
</evidence>
<protein>
    <submittedName>
        <fullName evidence="5">GntR family transcriptional regulator</fullName>
    </submittedName>
</protein>
<keyword evidence="3" id="KW-0804">Transcription</keyword>
<dbReference type="PROSITE" id="PS50949">
    <property type="entry name" value="HTH_GNTR"/>
    <property type="match status" value="1"/>
</dbReference>
<dbReference type="AlphaFoldDB" id="A0A4Y6UPZ9"/>
<dbReference type="InterPro" id="IPR000524">
    <property type="entry name" value="Tscrpt_reg_HTH_GntR"/>
</dbReference>
<dbReference type="EMBL" id="CP041217">
    <property type="protein sequence ID" value="QDH19712.1"/>
    <property type="molecule type" value="Genomic_DNA"/>
</dbReference>
<dbReference type="GO" id="GO:0003677">
    <property type="term" value="F:DNA binding"/>
    <property type="evidence" value="ECO:0007669"/>
    <property type="project" value="UniProtKB-KW"/>
</dbReference>
<keyword evidence="2" id="KW-0238">DNA-binding</keyword>
<dbReference type="PANTHER" id="PTHR38445">
    <property type="entry name" value="HTH-TYPE TRANSCRIPTIONAL REPRESSOR YTRA"/>
    <property type="match status" value="1"/>
</dbReference>
<evidence type="ECO:0000259" key="4">
    <source>
        <dbReference type="PROSITE" id="PS50949"/>
    </source>
</evidence>
<evidence type="ECO:0000256" key="2">
    <source>
        <dbReference type="ARBA" id="ARBA00023125"/>
    </source>
</evidence>
<evidence type="ECO:0000313" key="6">
    <source>
        <dbReference type="Proteomes" id="UP000316968"/>
    </source>
</evidence>
<dbReference type="PANTHER" id="PTHR38445:SF10">
    <property type="entry name" value="GNTR-FAMILY TRANSCRIPTIONAL REGULATOR"/>
    <property type="match status" value="1"/>
</dbReference>
<keyword evidence="1" id="KW-0805">Transcription regulation</keyword>
<keyword evidence="6" id="KW-1185">Reference proteome</keyword>
<dbReference type="Gene3D" id="1.10.10.10">
    <property type="entry name" value="Winged helix-like DNA-binding domain superfamily/Winged helix DNA-binding domain"/>
    <property type="match status" value="1"/>
</dbReference>
<proteinExistence type="predicted"/>
<dbReference type="InterPro" id="IPR036388">
    <property type="entry name" value="WH-like_DNA-bd_sf"/>
</dbReference>
<accession>A0A4Y6UPZ9</accession>
<dbReference type="GO" id="GO:0003700">
    <property type="term" value="F:DNA-binding transcription factor activity"/>
    <property type="evidence" value="ECO:0007669"/>
    <property type="project" value="InterPro"/>
</dbReference>
<dbReference type="Proteomes" id="UP000316968">
    <property type="component" value="Chromosome"/>
</dbReference>
<dbReference type="KEGG" id="saca:FFV09_01830"/>
<dbReference type="InterPro" id="IPR036390">
    <property type="entry name" value="WH_DNA-bd_sf"/>
</dbReference>
<name>A0A4Y6UPZ9_SACBS</name>